<dbReference type="PROSITE" id="PS50890">
    <property type="entry name" value="PUA"/>
    <property type="match status" value="1"/>
</dbReference>
<dbReference type="Gene3D" id="2.30.130.10">
    <property type="entry name" value="PUA domain"/>
    <property type="match status" value="1"/>
</dbReference>
<keyword evidence="5 8" id="KW-0547">Nucleotide-binding</keyword>
<keyword evidence="11" id="KW-1185">Reference proteome</keyword>
<evidence type="ECO:0000256" key="3">
    <source>
        <dbReference type="ARBA" id="ARBA00022650"/>
    </source>
</evidence>
<dbReference type="SMART" id="SM00359">
    <property type="entry name" value="PUA"/>
    <property type="match status" value="1"/>
</dbReference>
<dbReference type="Pfam" id="PF00696">
    <property type="entry name" value="AA_kinase"/>
    <property type="match status" value="1"/>
</dbReference>
<feature type="binding site" evidence="8">
    <location>
        <begin position="221"/>
        <end position="227"/>
    </location>
    <ligand>
        <name>ATP</name>
        <dbReference type="ChEBI" id="CHEBI:30616"/>
    </ligand>
</feature>
<feature type="binding site" evidence="8">
    <location>
        <position position="21"/>
    </location>
    <ligand>
        <name>ATP</name>
        <dbReference type="ChEBI" id="CHEBI:30616"/>
    </ligand>
</feature>
<evidence type="ECO:0000256" key="5">
    <source>
        <dbReference type="ARBA" id="ARBA00022741"/>
    </source>
</evidence>
<feature type="binding site" evidence="8">
    <location>
        <position position="160"/>
    </location>
    <ligand>
        <name>substrate</name>
    </ligand>
</feature>
<dbReference type="InterPro" id="IPR015947">
    <property type="entry name" value="PUA-like_sf"/>
</dbReference>
<dbReference type="Pfam" id="PF01472">
    <property type="entry name" value="PUA"/>
    <property type="match status" value="1"/>
</dbReference>
<feature type="binding site" evidence="8">
    <location>
        <begin position="180"/>
        <end position="181"/>
    </location>
    <ligand>
        <name>ATP</name>
        <dbReference type="ChEBI" id="CHEBI:30616"/>
    </ligand>
</feature>
<evidence type="ECO:0000256" key="4">
    <source>
        <dbReference type="ARBA" id="ARBA00022679"/>
    </source>
</evidence>
<dbReference type="CDD" id="cd04242">
    <property type="entry name" value="AAK_G5K_ProB"/>
    <property type="match status" value="1"/>
</dbReference>
<dbReference type="SUPFAM" id="SSF88697">
    <property type="entry name" value="PUA domain-like"/>
    <property type="match status" value="1"/>
</dbReference>
<dbReference type="SUPFAM" id="SSF53633">
    <property type="entry name" value="Carbamate kinase-like"/>
    <property type="match status" value="1"/>
</dbReference>
<dbReference type="InterPro" id="IPR011529">
    <property type="entry name" value="Glu_5kinase"/>
</dbReference>
<comment type="pathway">
    <text evidence="8">Amino-acid biosynthesis; L-proline biosynthesis; L-glutamate 5-semialdehyde from L-glutamate: step 1/2.</text>
</comment>
<evidence type="ECO:0000256" key="7">
    <source>
        <dbReference type="ARBA" id="ARBA00022840"/>
    </source>
</evidence>
<evidence type="ECO:0000256" key="1">
    <source>
        <dbReference type="ARBA" id="ARBA00022490"/>
    </source>
</evidence>
<keyword evidence="7 8" id="KW-0067">ATP-binding</keyword>
<comment type="catalytic activity">
    <reaction evidence="8">
        <text>L-glutamate + ATP = L-glutamyl 5-phosphate + ADP</text>
        <dbReference type="Rhea" id="RHEA:14877"/>
        <dbReference type="ChEBI" id="CHEBI:29985"/>
        <dbReference type="ChEBI" id="CHEBI:30616"/>
        <dbReference type="ChEBI" id="CHEBI:58274"/>
        <dbReference type="ChEBI" id="CHEBI:456216"/>
        <dbReference type="EC" id="2.7.2.11"/>
    </reaction>
</comment>
<keyword evidence="6 8" id="KW-0418">Kinase</keyword>
<evidence type="ECO:0000256" key="6">
    <source>
        <dbReference type="ARBA" id="ARBA00022777"/>
    </source>
</evidence>
<proteinExistence type="inferred from homology"/>
<feature type="binding site" evidence="8">
    <location>
        <position position="148"/>
    </location>
    <ligand>
        <name>substrate</name>
    </ligand>
</feature>
<dbReference type="EMBL" id="JAUCGQ010000001">
    <property type="protein sequence ID" value="MDM7853941.1"/>
    <property type="molecule type" value="Genomic_DNA"/>
</dbReference>
<sequence length="389" mass="40899">MSAATLVDRQQLPSAARVVVKVGSSSLTSPDGRLDPDRLRALVEVLAARRAEGGQVVLVSSGAIAAAIGPLGLPGRPRDLATQQAAATVGQGLLVAHYTRAFAEHGLRVGQVLLTAEDTVRRVHYRNAHRALNRLLDLGVVPVINENDAVATDEIRFGDNDRLAALVSHLVHADALVLLTDVDALYSGPPSRPGSRRIGRVEGPADLEGIDVSSRGSSVGTGGMVTKLESVAIASQSGIPVVLTSAEQAAAALAGEDVGTWFAATGRRTSIRLLWLAHAARTRGRLVLDDGAVRALVERHKSLLPAGVTGFEGEFEAGDPVEIVGPDGVVVARGLVAYSSDEVPDLLGRSTSDLRAELGPGYDRELVHRDDMVLVRRRRPHAATVPTRA</sequence>
<organism evidence="10 11">
    <name type="scientific">Cellulomonas alba</name>
    <dbReference type="NCBI Taxonomy" id="3053467"/>
    <lineage>
        <taxon>Bacteria</taxon>
        <taxon>Bacillati</taxon>
        <taxon>Actinomycetota</taxon>
        <taxon>Actinomycetes</taxon>
        <taxon>Micrococcales</taxon>
        <taxon>Cellulomonadaceae</taxon>
        <taxon>Cellulomonas</taxon>
    </lineage>
</organism>
<dbReference type="InterPro" id="IPR005715">
    <property type="entry name" value="Glu_5kinase/COase_Synthase"/>
</dbReference>
<accession>A0ABT7SCM7</accession>
<dbReference type="InterPro" id="IPR002478">
    <property type="entry name" value="PUA"/>
</dbReference>
<dbReference type="InterPro" id="IPR001048">
    <property type="entry name" value="Asp/Glu/Uridylate_kinase"/>
</dbReference>
<dbReference type="CDD" id="cd21157">
    <property type="entry name" value="PUA_G5K"/>
    <property type="match status" value="1"/>
</dbReference>
<dbReference type="Proteomes" id="UP001529338">
    <property type="component" value="Unassembled WGS sequence"/>
</dbReference>
<comment type="subcellular location">
    <subcellularLocation>
        <location evidence="8">Cytoplasm</location>
    </subcellularLocation>
</comment>
<keyword evidence="1 8" id="KW-0963">Cytoplasm</keyword>
<feature type="domain" description="PUA" evidence="9">
    <location>
        <begin position="284"/>
        <end position="363"/>
    </location>
</feature>
<keyword evidence="2 8" id="KW-0028">Amino-acid biosynthesis</keyword>
<evidence type="ECO:0000256" key="2">
    <source>
        <dbReference type="ARBA" id="ARBA00022605"/>
    </source>
</evidence>
<feature type="binding site" evidence="8">
    <location>
        <position position="61"/>
    </location>
    <ligand>
        <name>substrate</name>
    </ligand>
</feature>
<dbReference type="InterPro" id="IPR041739">
    <property type="entry name" value="G5K_ProB"/>
</dbReference>
<keyword evidence="4 8" id="KW-0808">Transferase</keyword>
<keyword evidence="3 8" id="KW-0641">Proline biosynthesis</keyword>
<dbReference type="RefSeq" id="WP_289453464.1">
    <property type="nucleotide sequence ID" value="NZ_JAUCGQ010000001.1"/>
</dbReference>
<dbReference type="InterPro" id="IPR036393">
    <property type="entry name" value="AceGlu_kinase-like_sf"/>
</dbReference>
<dbReference type="NCBIfam" id="TIGR01027">
    <property type="entry name" value="proB"/>
    <property type="match status" value="1"/>
</dbReference>
<reference evidence="10 11" key="1">
    <citation type="submission" date="2023-06" db="EMBL/GenBank/DDBJ databases">
        <title>Cellulomonas sp. MW4 Whole genome sequence.</title>
        <authorList>
            <person name="Park S."/>
        </authorList>
    </citation>
    <scope>NUCLEOTIDE SEQUENCE [LARGE SCALE GENOMIC DNA]</scope>
    <source>
        <strain evidence="10 11">MW4</strain>
    </source>
</reference>
<comment type="caution">
    <text evidence="10">The sequence shown here is derived from an EMBL/GenBank/DDBJ whole genome shotgun (WGS) entry which is preliminary data.</text>
</comment>
<dbReference type="Gene3D" id="3.40.1160.10">
    <property type="entry name" value="Acetylglutamate kinase-like"/>
    <property type="match status" value="1"/>
</dbReference>
<dbReference type="PRINTS" id="PR00474">
    <property type="entry name" value="GLU5KINASE"/>
</dbReference>
<protein>
    <recommendedName>
        <fullName evidence="8">Glutamate 5-kinase</fullName>
        <ecNumber evidence="8">2.7.2.11</ecNumber>
    </recommendedName>
    <alternativeName>
        <fullName evidence="8">Gamma-glutamyl kinase</fullName>
        <shortName evidence="8">GK</shortName>
    </alternativeName>
</protein>
<dbReference type="PANTHER" id="PTHR43654:SF1">
    <property type="entry name" value="ISOPENTENYL PHOSPHATE KINASE"/>
    <property type="match status" value="1"/>
</dbReference>
<name>A0ABT7SCM7_9CELL</name>
<evidence type="ECO:0000256" key="8">
    <source>
        <dbReference type="HAMAP-Rule" id="MF_00456"/>
    </source>
</evidence>
<evidence type="ECO:0000313" key="11">
    <source>
        <dbReference type="Proteomes" id="UP001529338"/>
    </source>
</evidence>
<dbReference type="PANTHER" id="PTHR43654">
    <property type="entry name" value="GLUTAMATE 5-KINASE"/>
    <property type="match status" value="1"/>
</dbReference>
<dbReference type="PIRSF" id="PIRSF000729">
    <property type="entry name" value="GK"/>
    <property type="match status" value="1"/>
</dbReference>
<gene>
    <name evidence="8 10" type="primary">proB</name>
    <name evidence="10" type="ORF">QRT04_03265</name>
</gene>
<dbReference type="InterPro" id="IPR036974">
    <property type="entry name" value="PUA_sf"/>
</dbReference>
<dbReference type="HAMAP" id="MF_00456">
    <property type="entry name" value="ProB"/>
    <property type="match status" value="1"/>
</dbReference>
<evidence type="ECO:0000259" key="9">
    <source>
        <dbReference type="SMART" id="SM00359"/>
    </source>
</evidence>
<comment type="similarity">
    <text evidence="8">Belongs to the glutamate 5-kinase family.</text>
</comment>
<dbReference type="InterPro" id="IPR001057">
    <property type="entry name" value="Glu/AcGlu_kinase"/>
</dbReference>
<evidence type="ECO:0000313" key="10">
    <source>
        <dbReference type="EMBL" id="MDM7853941.1"/>
    </source>
</evidence>
<comment type="function">
    <text evidence="8">Catalyzes the transfer of a phosphate group to glutamate to form L-glutamate 5-phosphate.</text>
</comment>
<dbReference type="GO" id="GO:0004349">
    <property type="term" value="F:glutamate 5-kinase activity"/>
    <property type="evidence" value="ECO:0007669"/>
    <property type="project" value="UniProtKB-EC"/>
</dbReference>
<dbReference type="EC" id="2.7.2.11" evidence="8"/>